<evidence type="ECO:0000313" key="3">
    <source>
        <dbReference type="WBParaSite" id="Minc3s00405g11755"/>
    </source>
</evidence>
<dbReference type="AlphaFoldDB" id="A0A914LCS3"/>
<sequence length="134" mass="14992">MGGTILGITKISSSTSKKRQHERLPPMDNNVIRQQEVTTQSPPFKRQNHSPQLPSTPTIQQNNVAGQQQEGQGSLTPQQNSGEILKFIQTISDQNALVKDIDNHYQIVVPMKMKMISEITEKLAKFAEAVKTRI</sequence>
<feature type="compositionally biased region" description="Polar residues" evidence="1">
    <location>
        <begin position="31"/>
        <end position="42"/>
    </location>
</feature>
<dbReference type="WBParaSite" id="Minc3s00405g11755">
    <property type="protein sequence ID" value="Minc3s00405g11755"/>
    <property type="gene ID" value="Minc3s00405g11755"/>
</dbReference>
<proteinExistence type="predicted"/>
<feature type="compositionally biased region" description="Low complexity" evidence="1">
    <location>
        <begin position="1"/>
        <end position="15"/>
    </location>
</feature>
<evidence type="ECO:0000256" key="1">
    <source>
        <dbReference type="SAM" id="MobiDB-lite"/>
    </source>
</evidence>
<organism evidence="2 3">
    <name type="scientific">Meloidogyne incognita</name>
    <name type="common">Southern root-knot nematode worm</name>
    <name type="synonym">Oxyuris incognita</name>
    <dbReference type="NCBI Taxonomy" id="6306"/>
    <lineage>
        <taxon>Eukaryota</taxon>
        <taxon>Metazoa</taxon>
        <taxon>Ecdysozoa</taxon>
        <taxon>Nematoda</taxon>
        <taxon>Chromadorea</taxon>
        <taxon>Rhabditida</taxon>
        <taxon>Tylenchina</taxon>
        <taxon>Tylenchomorpha</taxon>
        <taxon>Tylenchoidea</taxon>
        <taxon>Meloidogynidae</taxon>
        <taxon>Meloidogyninae</taxon>
        <taxon>Meloidogyne</taxon>
        <taxon>Meloidogyne incognita group</taxon>
    </lineage>
</organism>
<reference evidence="3" key="1">
    <citation type="submission" date="2022-11" db="UniProtKB">
        <authorList>
            <consortium name="WormBaseParasite"/>
        </authorList>
    </citation>
    <scope>IDENTIFICATION</scope>
</reference>
<evidence type="ECO:0000313" key="2">
    <source>
        <dbReference type="Proteomes" id="UP000887563"/>
    </source>
</evidence>
<keyword evidence="2" id="KW-1185">Reference proteome</keyword>
<dbReference type="Proteomes" id="UP000887563">
    <property type="component" value="Unplaced"/>
</dbReference>
<feature type="region of interest" description="Disordered" evidence="1">
    <location>
        <begin position="1"/>
        <end position="78"/>
    </location>
</feature>
<protein>
    <submittedName>
        <fullName evidence="3">Uncharacterized protein</fullName>
    </submittedName>
</protein>
<accession>A0A914LCS3</accession>
<feature type="compositionally biased region" description="Polar residues" evidence="1">
    <location>
        <begin position="49"/>
        <end position="78"/>
    </location>
</feature>
<name>A0A914LCS3_MELIC</name>